<dbReference type="AlphaFoldDB" id="A0A1H6G4V4"/>
<gene>
    <name evidence="1" type="ORF">SAMN04487967_3594</name>
</gene>
<protein>
    <submittedName>
        <fullName evidence="1">Uncharacterized protein</fullName>
    </submittedName>
</protein>
<name>A0A1H6G4V4_9EURY</name>
<keyword evidence="2" id="KW-1185">Reference proteome</keyword>
<evidence type="ECO:0000313" key="2">
    <source>
        <dbReference type="Proteomes" id="UP000199112"/>
    </source>
</evidence>
<sequence length="46" mass="4925">MRSNFLLGIINYCTGEQIIVWFGNGVSRLILPAISAGVGNVQAEMA</sequence>
<dbReference type="Proteomes" id="UP000199112">
    <property type="component" value="Unassembled WGS sequence"/>
</dbReference>
<accession>A0A1H6G4V4</accession>
<reference evidence="2" key="1">
    <citation type="submission" date="2016-10" db="EMBL/GenBank/DDBJ databases">
        <authorList>
            <person name="Varghese N."/>
            <person name="Submissions S."/>
        </authorList>
    </citation>
    <scope>NUCLEOTIDE SEQUENCE [LARGE SCALE GENOMIC DNA]</scope>
    <source>
        <strain evidence="2">CGMCC 1.8981</strain>
    </source>
</reference>
<proteinExistence type="predicted"/>
<dbReference type="EMBL" id="FNWL01000005">
    <property type="protein sequence ID" value="SEH18069.1"/>
    <property type="molecule type" value="Genomic_DNA"/>
</dbReference>
<organism evidence="1 2">
    <name type="scientific">Natronorubrum sediminis</name>
    <dbReference type="NCBI Taxonomy" id="640943"/>
    <lineage>
        <taxon>Archaea</taxon>
        <taxon>Methanobacteriati</taxon>
        <taxon>Methanobacteriota</taxon>
        <taxon>Stenosarchaea group</taxon>
        <taxon>Halobacteria</taxon>
        <taxon>Halobacteriales</taxon>
        <taxon>Natrialbaceae</taxon>
        <taxon>Natronorubrum</taxon>
    </lineage>
</organism>
<evidence type="ECO:0000313" key="1">
    <source>
        <dbReference type="EMBL" id="SEH18069.1"/>
    </source>
</evidence>